<accession>A0A8C5LWK0</accession>
<dbReference type="GeneTree" id="ENSGT00520000055626"/>
<keyword evidence="4" id="KW-1185">Reference proteome</keyword>
<proteinExistence type="predicted"/>
<reference evidence="3" key="2">
    <citation type="submission" date="2025-09" db="UniProtKB">
        <authorList>
            <consortium name="Ensembl"/>
        </authorList>
    </citation>
    <scope>IDENTIFICATION</scope>
</reference>
<evidence type="ECO:0000256" key="1">
    <source>
        <dbReference type="ARBA" id="ARBA00022553"/>
    </source>
</evidence>
<evidence type="ECO:0000313" key="3">
    <source>
        <dbReference type="Ensembl" id="ENSLLEP00000006153.1"/>
    </source>
</evidence>
<name>A0A8C5LWK0_9ANUR</name>
<sequence>MSAKTAGMVAMGAGAVLHSEQNARICNLQPNTQKNECPDLKSLAGDVFSEMPNIITKDPQASLGNSTIDHVYKKSSVSALYPGESFPVESTNDRDAASETLCLEDTHSPFQLCTFVTLNKNGTNPTCPSMESLESRITSTTEKSITWGTPSFASENLSGCATNGEADYENVLDTSGSSVMSGCHEMENTDSAISQDSEAAHPPALGSENFDVCMEPINKQDSLHFSDALTGPTILEENVCATNFALEVASSGNSNSALLEDASSAKSACLDSLSTVIPPINNLEDSECQKHCSFVKDHECLAPYEDLNCSPSTDFCVDDELDHSQEKGKRPAPVSPEVCTSLDQNPKDLEMEELHQAHVLESKNDSEELPVTAVVCPVQGNEETSKDLKEPGKQVGCCLAQPQSSSDSTFDFGSAPIIPLTRMEDAHSLESNTMDSRCLAEGCCHESGELTELCQQIIPRVKNLKDISEDVCNRLFSETQEHFSLALKKAHLKSDLLKDVPYRATDSRKSILANCTEEAATQSALVPYIDILGSLAVPKSSFSQSETSEPFLLSITASCQNLDICELRDVTEGVTILTPSFLTGNISGQGMDMESIEDHRPGKIGLKDNSINLARTLDLHKDSVCVKASIVTPHGIANSLIEDSTCMLECEEKTDNPQDVSVNADIRKDVFSPVKIDNASCNGQSMNFALEAKDLNRLPQICKDGDFHTDLLPAGSFSQSLFSSVERKMKMNQSCYRKTINSLRTSIANLSELSMMKELFHIDIRSVDFKRYNGPESTSDLVHERHGFVKDCSHEEHPSLKTDVQPDIADGILVSSIGKASSGEFEVVAPAEVAHLEMEQTLSAHNQAQEIPFVCKLKKPLRKPLLPANKSQIKIPKQSINRLSFGLVENSPVKTRLMRKKLAQVSDPKPLIRNLSNVSSQEVKRPLNASIVCAQHNTVQKINLGIQGFSQNRSLHPHSRSVCRDKGIHAFNVRSYLSKIHPSQRLPSRNCKHVSVQEGVQVPQHSDVCSSVSLVKDSAISVSKKDSSFLKFDTTQKPMALQRYPPSRNHQVVHAQDPTLLQHLSLLASRLMTPFQCPDQGQYSNSGLKRTPYGGVQLQVRKLLEVFSCINMKLSSPAGEVWSETLALKGGSSRFLSQPPDLFAACPPQAHFKTGSTSALNPCDNTNFPVSFHFKVNSNHLPDFIRFSPKNRFKPPSSEWTFSVSLSPNFCATSKNLHLPQWNQHFRALEAPLSISSERAPSVKRVSGCSMRGLHTILALSSPACYRLWTRRRHLGSRIPTIQRLSVAEFAQGLKGLQPQVLPARKHISLPCTLGRVLSTWSQHGPSSFTDINTPHPNCSAWPPCFISNKEAFDRKPQRVSQIRIRKTVPKPDPNLTPMGLPKAKRINKKEFSLEDIYTNKNYKSPPVARSLETIFEEPKEKNGMLISISQQKRKRILEFRDCTVPKLKRARGKTKVISGFKRGRKAAVEEVQQLDALLVQKLMDLENFLLEEEAAERA</sequence>
<dbReference type="InterPro" id="IPR026320">
    <property type="entry name" value="PRR14"/>
</dbReference>
<feature type="domain" description="Tantalus-like" evidence="2">
    <location>
        <begin position="1376"/>
        <end position="1433"/>
    </location>
</feature>
<organism evidence="3 4">
    <name type="scientific">Leptobrachium leishanense</name>
    <name type="common">Leishan spiny toad</name>
    <dbReference type="NCBI Taxonomy" id="445787"/>
    <lineage>
        <taxon>Eukaryota</taxon>
        <taxon>Metazoa</taxon>
        <taxon>Chordata</taxon>
        <taxon>Craniata</taxon>
        <taxon>Vertebrata</taxon>
        <taxon>Euteleostomi</taxon>
        <taxon>Amphibia</taxon>
        <taxon>Batrachia</taxon>
        <taxon>Anura</taxon>
        <taxon>Pelobatoidea</taxon>
        <taxon>Megophryidae</taxon>
        <taxon>Leptobrachium</taxon>
    </lineage>
</organism>
<dbReference type="PANTHER" id="PTHR14522:SF0">
    <property type="entry name" value="PROTEIN PRR14L"/>
    <property type="match status" value="1"/>
</dbReference>
<dbReference type="PANTHER" id="PTHR14522">
    <property type="entry name" value="EMO2-RELATED"/>
    <property type="match status" value="1"/>
</dbReference>
<dbReference type="Pfam" id="PF15386">
    <property type="entry name" value="Tantalus"/>
    <property type="match status" value="1"/>
</dbReference>
<evidence type="ECO:0000259" key="2">
    <source>
        <dbReference type="Pfam" id="PF15386"/>
    </source>
</evidence>
<dbReference type="InterPro" id="IPR028149">
    <property type="entry name" value="Tantalus-like"/>
</dbReference>
<dbReference type="Ensembl" id="ENSLLET00000006409.1">
    <property type="protein sequence ID" value="ENSLLEP00000006153.1"/>
    <property type="gene ID" value="ENSLLEG00000003882.1"/>
</dbReference>
<dbReference type="OrthoDB" id="6163216at2759"/>
<reference evidence="3" key="1">
    <citation type="submission" date="2025-08" db="UniProtKB">
        <authorList>
            <consortium name="Ensembl"/>
        </authorList>
    </citation>
    <scope>IDENTIFICATION</scope>
</reference>
<evidence type="ECO:0000313" key="4">
    <source>
        <dbReference type="Proteomes" id="UP000694569"/>
    </source>
</evidence>
<dbReference type="Proteomes" id="UP000694569">
    <property type="component" value="Unplaced"/>
</dbReference>
<keyword evidence="1" id="KW-0597">Phosphoprotein</keyword>
<protein>
    <recommendedName>
        <fullName evidence="2">Tantalus-like domain-containing protein</fullName>
    </recommendedName>
</protein>